<reference evidence="1 2" key="1">
    <citation type="submission" date="2018-07" db="EMBL/GenBank/DDBJ databases">
        <title>The role of parmesan cheese in vectoring bovine microbiota.</title>
        <authorList>
            <person name="Lugli G.A."/>
            <person name="Milani C."/>
        </authorList>
    </citation>
    <scope>NUCLEOTIDE SEQUENCE [LARGE SCALE GENOMIC DNA]</scope>
    <source>
        <strain evidence="1 2">BMONG18</strain>
    </source>
</reference>
<comment type="caution">
    <text evidence="1">The sequence shown here is derived from an EMBL/GenBank/DDBJ whole genome shotgun (WGS) entry which is preliminary data.</text>
</comment>
<evidence type="ECO:0000313" key="1">
    <source>
        <dbReference type="EMBL" id="ROT86939.1"/>
    </source>
</evidence>
<evidence type="ECO:0000313" key="2">
    <source>
        <dbReference type="Proteomes" id="UP000285266"/>
    </source>
</evidence>
<accession>A0A423UE25</accession>
<sequence length="131" mass="13797">MNGYARARAAIIGLLPDLKGWKVYTDGIATGKKPPWIVVSLSENGREHTEGLAATNHLATLDVRVVSTSETSIGIICDKLTSALDGASPGSGVGSLVPDIDSGVYASELIDSDTSVPFLMRVLTWRTGWPA</sequence>
<protein>
    <submittedName>
        <fullName evidence="1">Uncharacterized protein</fullName>
    </submittedName>
</protein>
<dbReference type="RefSeq" id="WP_123644863.1">
    <property type="nucleotide sequence ID" value="NZ_QRAJ01000004.1"/>
</dbReference>
<gene>
    <name evidence="1" type="ORF">BMONG18_0938</name>
</gene>
<organism evidence="1 2">
    <name type="scientific">Bifidobacterium mongoliense</name>
    <dbReference type="NCBI Taxonomy" id="518643"/>
    <lineage>
        <taxon>Bacteria</taxon>
        <taxon>Bacillati</taxon>
        <taxon>Actinomycetota</taxon>
        <taxon>Actinomycetes</taxon>
        <taxon>Bifidobacteriales</taxon>
        <taxon>Bifidobacteriaceae</taxon>
        <taxon>Bifidobacterium</taxon>
    </lineage>
</organism>
<dbReference type="Proteomes" id="UP000285266">
    <property type="component" value="Unassembled WGS sequence"/>
</dbReference>
<dbReference type="AlphaFoldDB" id="A0A423UE25"/>
<proteinExistence type="predicted"/>
<name>A0A423UE25_9BIFI</name>
<dbReference type="EMBL" id="QRAJ01000004">
    <property type="protein sequence ID" value="ROT86939.1"/>
    <property type="molecule type" value="Genomic_DNA"/>
</dbReference>